<feature type="transmembrane region" description="Helical" evidence="9">
    <location>
        <begin position="80"/>
        <end position="97"/>
    </location>
</feature>
<keyword evidence="9" id="KW-0472">Membrane</keyword>
<keyword evidence="7" id="KW-0067">ATP-binding</keyword>
<proteinExistence type="predicted"/>
<dbReference type="CDD" id="cd16917">
    <property type="entry name" value="HATPase_UhpB-NarQ-NarX-like"/>
    <property type="match status" value="1"/>
</dbReference>
<keyword evidence="4" id="KW-0808">Transferase</keyword>
<keyword evidence="6 12" id="KW-0418">Kinase</keyword>
<evidence type="ECO:0000256" key="8">
    <source>
        <dbReference type="ARBA" id="ARBA00023012"/>
    </source>
</evidence>
<evidence type="ECO:0000259" key="11">
    <source>
        <dbReference type="Pfam" id="PF07730"/>
    </source>
</evidence>
<gene>
    <name evidence="12" type="ORF">SAMN05192575_102326</name>
</gene>
<keyword evidence="3" id="KW-0597">Phosphoprotein</keyword>
<feature type="transmembrane region" description="Helical" evidence="9">
    <location>
        <begin position="153"/>
        <end position="171"/>
    </location>
</feature>
<dbReference type="Pfam" id="PF02518">
    <property type="entry name" value="HATPase_c"/>
    <property type="match status" value="1"/>
</dbReference>
<sequence length="414" mass="43413">MGAEVHRVLMAGGQRQVGLSAGPVAALHPYAEQVSNPLRSLLEEPRPSAPPVRVWRDWALLAGVAFVGVLEVLLREDMPLPGLSLVLGVGLAPLLLWRRTHPLAVVATAFGAVAVVDLGLIATDAPALDVYTMIYFLLLPYALFRWGSGREALAGLAIILVPATISFVFNWSGVGDAIGGVAVLMSAFALGWAARTQHGARERRLEQVKSDERVLLARELHDTVAHHVSAIAVQAQAGRALAATRPSSALEALEVIEVEASRTLAEMRAMVRVLRNESPVDYAPQPGVADLARLAGASPAGPRVEVRVSGDLIALPAAIDAAVFRIAQEAVTNARRHARNATLIDVTVAGDRATVSLAVRDDGDPGTAEPAPEAGYGLTGMVERALLLGGTCQAGPCPGRGWAVTATLPRQVAA</sequence>
<dbReference type="STRING" id="748909.SAMN05192575_102326"/>
<evidence type="ECO:0000256" key="2">
    <source>
        <dbReference type="ARBA" id="ARBA00012438"/>
    </source>
</evidence>
<dbReference type="AlphaFoldDB" id="A0A1I0XD82"/>
<organism evidence="12 13">
    <name type="scientific">Nocardioides alpinus</name>
    <dbReference type="NCBI Taxonomy" id="748909"/>
    <lineage>
        <taxon>Bacteria</taxon>
        <taxon>Bacillati</taxon>
        <taxon>Actinomycetota</taxon>
        <taxon>Actinomycetes</taxon>
        <taxon>Propionibacteriales</taxon>
        <taxon>Nocardioidaceae</taxon>
        <taxon>Nocardioides</taxon>
    </lineage>
</organism>
<feature type="transmembrane region" description="Helical" evidence="9">
    <location>
        <begin position="177"/>
        <end position="194"/>
    </location>
</feature>
<dbReference type="Proteomes" id="UP000199113">
    <property type="component" value="Unassembled WGS sequence"/>
</dbReference>
<feature type="transmembrane region" description="Helical" evidence="9">
    <location>
        <begin position="104"/>
        <end position="122"/>
    </location>
</feature>
<feature type="domain" description="Signal transduction histidine kinase subgroup 3 dimerisation and phosphoacceptor" evidence="11">
    <location>
        <begin position="212"/>
        <end position="276"/>
    </location>
</feature>
<dbReference type="EMBL" id="FOKC01000002">
    <property type="protein sequence ID" value="SFA98951.1"/>
    <property type="molecule type" value="Genomic_DNA"/>
</dbReference>
<protein>
    <recommendedName>
        <fullName evidence="2">histidine kinase</fullName>
        <ecNumber evidence="2">2.7.13.3</ecNumber>
    </recommendedName>
</protein>
<reference evidence="12" key="1">
    <citation type="submission" date="2016-10" db="EMBL/GenBank/DDBJ databases">
        <authorList>
            <person name="de Groot N.N."/>
        </authorList>
    </citation>
    <scope>NUCLEOTIDE SEQUENCE [LARGE SCALE GENOMIC DNA]</scope>
    <source>
        <strain evidence="12">CGMCC 1.10697</strain>
    </source>
</reference>
<evidence type="ECO:0000256" key="5">
    <source>
        <dbReference type="ARBA" id="ARBA00022741"/>
    </source>
</evidence>
<dbReference type="PANTHER" id="PTHR24421:SF10">
    <property type="entry name" value="NITRATE_NITRITE SENSOR PROTEIN NARQ"/>
    <property type="match status" value="1"/>
</dbReference>
<feature type="transmembrane region" description="Helical" evidence="9">
    <location>
        <begin position="128"/>
        <end position="146"/>
    </location>
</feature>
<dbReference type="PANTHER" id="PTHR24421">
    <property type="entry name" value="NITRATE/NITRITE SENSOR PROTEIN NARX-RELATED"/>
    <property type="match status" value="1"/>
</dbReference>
<evidence type="ECO:0000259" key="10">
    <source>
        <dbReference type="Pfam" id="PF02518"/>
    </source>
</evidence>
<comment type="catalytic activity">
    <reaction evidence="1">
        <text>ATP + protein L-histidine = ADP + protein N-phospho-L-histidine.</text>
        <dbReference type="EC" id="2.7.13.3"/>
    </reaction>
</comment>
<evidence type="ECO:0000256" key="9">
    <source>
        <dbReference type="SAM" id="Phobius"/>
    </source>
</evidence>
<evidence type="ECO:0000256" key="1">
    <source>
        <dbReference type="ARBA" id="ARBA00000085"/>
    </source>
</evidence>
<keyword evidence="9" id="KW-0812">Transmembrane</keyword>
<evidence type="ECO:0000256" key="7">
    <source>
        <dbReference type="ARBA" id="ARBA00022840"/>
    </source>
</evidence>
<dbReference type="GO" id="GO:0000155">
    <property type="term" value="F:phosphorelay sensor kinase activity"/>
    <property type="evidence" value="ECO:0007669"/>
    <property type="project" value="InterPro"/>
</dbReference>
<dbReference type="InterPro" id="IPR050482">
    <property type="entry name" value="Sensor_HK_TwoCompSys"/>
</dbReference>
<evidence type="ECO:0000256" key="3">
    <source>
        <dbReference type="ARBA" id="ARBA00022553"/>
    </source>
</evidence>
<dbReference type="InterPro" id="IPR011712">
    <property type="entry name" value="Sig_transdc_His_kin_sub3_dim/P"/>
</dbReference>
<feature type="domain" description="Histidine kinase/HSP90-like ATPase" evidence="10">
    <location>
        <begin position="322"/>
        <end position="411"/>
    </location>
</feature>
<dbReference type="EC" id="2.7.13.3" evidence="2"/>
<keyword evidence="9" id="KW-1133">Transmembrane helix</keyword>
<dbReference type="SUPFAM" id="SSF55874">
    <property type="entry name" value="ATPase domain of HSP90 chaperone/DNA topoisomerase II/histidine kinase"/>
    <property type="match status" value="1"/>
</dbReference>
<evidence type="ECO:0000256" key="4">
    <source>
        <dbReference type="ARBA" id="ARBA00022679"/>
    </source>
</evidence>
<feature type="transmembrane region" description="Helical" evidence="9">
    <location>
        <begin position="58"/>
        <end position="74"/>
    </location>
</feature>
<keyword evidence="5" id="KW-0547">Nucleotide-binding</keyword>
<evidence type="ECO:0000313" key="12">
    <source>
        <dbReference type="EMBL" id="SFA98951.1"/>
    </source>
</evidence>
<dbReference type="GO" id="GO:0016020">
    <property type="term" value="C:membrane"/>
    <property type="evidence" value="ECO:0007669"/>
    <property type="project" value="InterPro"/>
</dbReference>
<accession>A0A1I0XD82</accession>
<evidence type="ECO:0000313" key="13">
    <source>
        <dbReference type="Proteomes" id="UP000199113"/>
    </source>
</evidence>
<dbReference type="InterPro" id="IPR036890">
    <property type="entry name" value="HATPase_C_sf"/>
</dbReference>
<dbReference type="Gene3D" id="1.20.5.1930">
    <property type="match status" value="1"/>
</dbReference>
<dbReference type="InterPro" id="IPR003594">
    <property type="entry name" value="HATPase_dom"/>
</dbReference>
<name>A0A1I0XD82_9ACTN</name>
<evidence type="ECO:0000256" key="6">
    <source>
        <dbReference type="ARBA" id="ARBA00022777"/>
    </source>
</evidence>
<dbReference type="Gene3D" id="3.30.565.10">
    <property type="entry name" value="Histidine kinase-like ATPase, C-terminal domain"/>
    <property type="match status" value="1"/>
</dbReference>
<dbReference type="GO" id="GO:0046983">
    <property type="term" value="F:protein dimerization activity"/>
    <property type="evidence" value="ECO:0007669"/>
    <property type="project" value="InterPro"/>
</dbReference>
<dbReference type="Pfam" id="PF07730">
    <property type="entry name" value="HisKA_3"/>
    <property type="match status" value="1"/>
</dbReference>
<keyword evidence="8" id="KW-0902">Two-component regulatory system</keyword>
<dbReference type="GO" id="GO:0005524">
    <property type="term" value="F:ATP binding"/>
    <property type="evidence" value="ECO:0007669"/>
    <property type="project" value="UniProtKB-KW"/>
</dbReference>